<keyword evidence="5 7" id="KW-0694">RNA-binding</keyword>
<dbReference type="Pfam" id="PF00271">
    <property type="entry name" value="Helicase_C"/>
    <property type="match status" value="1"/>
</dbReference>
<dbReference type="Gene3D" id="3.40.50.300">
    <property type="entry name" value="P-loop containing nucleotide triphosphate hydrolases"/>
    <property type="match status" value="2"/>
</dbReference>
<feature type="region of interest" description="Disordered" evidence="8">
    <location>
        <begin position="200"/>
        <end position="220"/>
    </location>
</feature>
<dbReference type="PANTHER" id="PTHR24031">
    <property type="entry name" value="RNA HELICASE"/>
    <property type="match status" value="1"/>
</dbReference>
<name>A0A803PKE9_CANSA</name>
<feature type="compositionally biased region" description="Polar residues" evidence="8">
    <location>
        <begin position="392"/>
        <end position="406"/>
    </location>
</feature>
<evidence type="ECO:0000256" key="1">
    <source>
        <dbReference type="ARBA" id="ARBA00022741"/>
    </source>
</evidence>
<proteinExistence type="inferred from homology"/>
<keyword evidence="13" id="KW-1185">Reference proteome</keyword>
<evidence type="ECO:0000256" key="6">
    <source>
        <dbReference type="PROSITE-ProRule" id="PRU00552"/>
    </source>
</evidence>
<feature type="region of interest" description="Disordered" evidence="8">
    <location>
        <begin position="240"/>
        <end position="261"/>
    </location>
</feature>
<reference evidence="12" key="2">
    <citation type="submission" date="2021-03" db="UniProtKB">
        <authorList>
            <consortium name="EnsemblPlants"/>
        </authorList>
    </citation>
    <scope>IDENTIFICATION</scope>
</reference>
<keyword evidence="3 7" id="KW-0347">Helicase</keyword>
<dbReference type="GO" id="GO:0003723">
    <property type="term" value="F:RNA binding"/>
    <property type="evidence" value="ECO:0007669"/>
    <property type="project" value="UniProtKB-UniRule"/>
</dbReference>
<comment type="function">
    <text evidence="7">RNA helicase.</text>
</comment>
<dbReference type="InterPro" id="IPR011545">
    <property type="entry name" value="DEAD/DEAH_box_helicase_dom"/>
</dbReference>
<evidence type="ECO:0000256" key="3">
    <source>
        <dbReference type="ARBA" id="ARBA00022806"/>
    </source>
</evidence>
<dbReference type="OMA" id="NAMLKYH"/>
<accession>A0A803PKE9</accession>
<dbReference type="EMBL" id="UZAU01000504">
    <property type="status" value="NOT_ANNOTATED_CDS"/>
    <property type="molecule type" value="Genomic_DNA"/>
</dbReference>
<dbReference type="InterPro" id="IPR014001">
    <property type="entry name" value="Helicase_ATP-bd"/>
</dbReference>
<comment type="domain">
    <text evidence="7">The Q motif is unique to and characteristic of the DEAD box family of RNA helicases and controls ATP binding and hydrolysis.</text>
</comment>
<evidence type="ECO:0000256" key="4">
    <source>
        <dbReference type="ARBA" id="ARBA00022840"/>
    </source>
</evidence>
<dbReference type="Gramene" id="evm.model.05.1202">
    <property type="protein sequence ID" value="cds.evm.model.05.1202"/>
    <property type="gene ID" value="evm.TU.05.1202"/>
</dbReference>
<evidence type="ECO:0000256" key="8">
    <source>
        <dbReference type="SAM" id="MobiDB-lite"/>
    </source>
</evidence>
<evidence type="ECO:0000313" key="13">
    <source>
        <dbReference type="Proteomes" id="UP000596661"/>
    </source>
</evidence>
<evidence type="ECO:0000256" key="5">
    <source>
        <dbReference type="ARBA" id="ARBA00022884"/>
    </source>
</evidence>
<dbReference type="EC" id="3.6.4.13" evidence="7"/>
<dbReference type="GO" id="GO:0005524">
    <property type="term" value="F:ATP binding"/>
    <property type="evidence" value="ECO:0007669"/>
    <property type="project" value="UniProtKB-UniRule"/>
</dbReference>
<dbReference type="InterPro" id="IPR027417">
    <property type="entry name" value="P-loop_NTPase"/>
</dbReference>
<organism evidence="12 13">
    <name type="scientific">Cannabis sativa</name>
    <name type="common">Hemp</name>
    <name type="synonym">Marijuana</name>
    <dbReference type="NCBI Taxonomy" id="3483"/>
    <lineage>
        <taxon>Eukaryota</taxon>
        <taxon>Viridiplantae</taxon>
        <taxon>Streptophyta</taxon>
        <taxon>Embryophyta</taxon>
        <taxon>Tracheophyta</taxon>
        <taxon>Spermatophyta</taxon>
        <taxon>Magnoliopsida</taxon>
        <taxon>eudicotyledons</taxon>
        <taxon>Gunneridae</taxon>
        <taxon>Pentapetalae</taxon>
        <taxon>rosids</taxon>
        <taxon>fabids</taxon>
        <taxon>Rosales</taxon>
        <taxon>Cannabaceae</taxon>
        <taxon>Cannabis</taxon>
    </lineage>
</organism>
<dbReference type="EnsemblPlants" id="evm.model.05.1202">
    <property type="protein sequence ID" value="cds.evm.model.05.1202"/>
    <property type="gene ID" value="evm.TU.05.1202"/>
</dbReference>
<dbReference type="PROSITE" id="PS51194">
    <property type="entry name" value="HELICASE_CTER"/>
    <property type="match status" value="1"/>
</dbReference>
<dbReference type="InterPro" id="IPR014014">
    <property type="entry name" value="RNA_helicase_DEAD_Q_motif"/>
</dbReference>
<keyword evidence="2 7" id="KW-0378">Hydrolase</keyword>
<dbReference type="Proteomes" id="UP000596661">
    <property type="component" value="Chromosome 5"/>
</dbReference>
<evidence type="ECO:0000313" key="12">
    <source>
        <dbReference type="EnsemblPlants" id="cds.evm.model.05.1202"/>
    </source>
</evidence>
<protein>
    <recommendedName>
        <fullName evidence="7">ATP-dependent RNA helicase</fullName>
        <ecNumber evidence="7">3.6.4.13</ecNumber>
    </recommendedName>
</protein>
<feature type="compositionally biased region" description="Acidic residues" evidence="8">
    <location>
        <begin position="378"/>
        <end position="388"/>
    </location>
</feature>
<feature type="compositionally biased region" description="Basic and acidic residues" evidence="8">
    <location>
        <begin position="346"/>
        <end position="356"/>
    </location>
</feature>
<feature type="short sequence motif" description="Q motif" evidence="6">
    <location>
        <begin position="457"/>
        <end position="485"/>
    </location>
</feature>
<comment type="similarity">
    <text evidence="7">Belongs to the DEAD box helicase family.</text>
</comment>
<dbReference type="AlphaFoldDB" id="A0A803PKE9"/>
<dbReference type="InterPro" id="IPR001650">
    <property type="entry name" value="Helicase_C-like"/>
</dbReference>
<dbReference type="SMART" id="SM00490">
    <property type="entry name" value="HELICc"/>
    <property type="match status" value="1"/>
</dbReference>
<evidence type="ECO:0000259" key="9">
    <source>
        <dbReference type="PROSITE" id="PS51192"/>
    </source>
</evidence>
<dbReference type="SMART" id="SM00487">
    <property type="entry name" value="DEXDc"/>
    <property type="match status" value="1"/>
</dbReference>
<sequence length="926" mass="103734">MFLYPSLTAATAPSHRAATSPGRGSQWFVRKVSKFRIVPEVSRKTTAPADWECPIATSELHANQPLGRGFQADCNASQESRVGINSQSLKFIKLIVTAIGVEFPSWMILLRSFHMLSKTIAAPPKHCQERPKTISKLLSNLILTRPMGGGPRTFPGGLNKWQWKRMHEKRAKEKEKSLLEQEKELYHARIRSQIRAKVTGKPDPFRKPLAESGHGPMSPNDHVKALADRFMKEGAEDLWNERDGPVKPTSSTPASKVREHYIESTEATRPITGSPIDLRKMVSERRNIAGDRENLHFSNTNGNNVRVRNYSVQRGRWNEGSSTGSNSCLDSKGDSLKPFVRSLVGNRDDPKVERNANELSASKKVSVKKKRRNGGSSSDDESEFDSEDDTARSSGTGRNMRTMGSSASLGKYDVKITKRRVPLNTCEGAVDFSQQVELIRHEISQRKLAEEEGKLEEEFDEFDISPLTVKALSSSGYVQMTRVQEATLSFVLEGKDALVKAKTGTGKTAAFLIPAIETVLKALGSNSIQRVPPILALILCPTRELASQIAAEANVLLRYHSGIGVQTLVGGTRFKDDQKRLESSPSQIVVATPGRLLDHVESKSGLSVRLMGLKMLILDEAGHLLDLGFRKDIEKIVDCLPRRRQSLLFTATIPKEVRRISQLVLNREHSFIDTVGLGCVETLSQVKQCYLVSPLELHFHIVHHLLKEHISKSPDYKVLVFCTTSMVTSLVYLLLREMKLNVREMHTRKPQLARTRVSEEFRESKRLILVTSDVSARGMNYPDVTLVIQVGLPMSRDQYIHRLGRTGREGKEGEGILLLAPWEEYFLDEIKDLPLEKFTLSRLDPNAKLKMEDSMAKIDGSLKEAAYHAWLGYYNSIKEVGRDKTTLVEVAKRFSESIGLEKPPALFRKTAVKMGLRDIQGIRIHK</sequence>
<dbReference type="SUPFAM" id="SSF52540">
    <property type="entry name" value="P-loop containing nucleoside triphosphate hydrolases"/>
    <property type="match status" value="1"/>
</dbReference>
<evidence type="ECO:0000259" key="11">
    <source>
        <dbReference type="PROSITE" id="PS51195"/>
    </source>
</evidence>
<dbReference type="Pfam" id="PF00270">
    <property type="entry name" value="DEAD"/>
    <property type="match status" value="1"/>
</dbReference>
<dbReference type="GO" id="GO:0016787">
    <property type="term" value="F:hydrolase activity"/>
    <property type="evidence" value="ECO:0007669"/>
    <property type="project" value="UniProtKB-KW"/>
</dbReference>
<reference evidence="12" key="1">
    <citation type="submission" date="2018-11" db="EMBL/GenBank/DDBJ databases">
        <authorList>
            <person name="Grassa J C."/>
        </authorList>
    </citation>
    <scope>NUCLEOTIDE SEQUENCE [LARGE SCALE GENOMIC DNA]</scope>
</reference>
<dbReference type="GO" id="GO:0003724">
    <property type="term" value="F:RNA helicase activity"/>
    <property type="evidence" value="ECO:0007669"/>
    <property type="project" value="UniProtKB-EC"/>
</dbReference>
<feature type="domain" description="Helicase ATP-binding" evidence="9">
    <location>
        <begin position="488"/>
        <end position="671"/>
    </location>
</feature>
<comment type="catalytic activity">
    <reaction evidence="7">
        <text>ATP + H2O = ADP + phosphate + H(+)</text>
        <dbReference type="Rhea" id="RHEA:13065"/>
        <dbReference type="ChEBI" id="CHEBI:15377"/>
        <dbReference type="ChEBI" id="CHEBI:15378"/>
        <dbReference type="ChEBI" id="CHEBI:30616"/>
        <dbReference type="ChEBI" id="CHEBI:43474"/>
        <dbReference type="ChEBI" id="CHEBI:456216"/>
        <dbReference type="EC" id="3.6.4.13"/>
    </reaction>
</comment>
<dbReference type="PROSITE" id="PS51192">
    <property type="entry name" value="HELICASE_ATP_BIND_1"/>
    <property type="match status" value="1"/>
</dbReference>
<keyword evidence="1 7" id="KW-0547">Nucleotide-binding</keyword>
<evidence type="ECO:0000256" key="2">
    <source>
        <dbReference type="ARBA" id="ARBA00022801"/>
    </source>
</evidence>
<dbReference type="CDD" id="cd18787">
    <property type="entry name" value="SF2_C_DEAD"/>
    <property type="match status" value="1"/>
</dbReference>
<dbReference type="PROSITE" id="PS51195">
    <property type="entry name" value="Q_MOTIF"/>
    <property type="match status" value="1"/>
</dbReference>
<feature type="domain" description="DEAD-box RNA helicase Q" evidence="11">
    <location>
        <begin position="457"/>
        <end position="485"/>
    </location>
</feature>
<evidence type="ECO:0000256" key="7">
    <source>
        <dbReference type="RuleBase" id="RU365068"/>
    </source>
</evidence>
<feature type="domain" description="Helicase C-terminal" evidence="10">
    <location>
        <begin position="705"/>
        <end position="855"/>
    </location>
</feature>
<evidence type="ECO:0000259" key="10">
    <source>
        <dbReference type="PROSITE" id="PS51194"/>
    </source>
</evidence>
<feature type="region of interest" description="Disordered" evidence="8">
    <location>
        <begin position="340"/>
        <end position="406"/>
    </location>
</feature>
<keyword evidence="4 7" id="KW-0067">ATP-binding</keyword>